<keyword evidence="3" id="KW-1185">Reference proteome</keyword>
<dbReference type="AlphaFoldDB" id="A0A6V7GZH9"/>
<feature type="chain" id="PRO_5027987353" evidence="1">
    <location>
        <begin position="20"/>
        <end position="106"/>
    </location>
</feature>
<gene>
    <name evidence="2" type="ORF">MHI_LOCUS237148</name>
</gene>
<dbReference type="OrthoDB" id="7611652at2759"/>
<dbReference type="Proteomes" id="UP000752696">
    <property type="component" value="Unassembled WGS sequence"/>
</dbReference>
<sequence>MFVKLILIVSMFSFVCVQSIENKAQQLSLLAETNPDTSLDTDAAVIISSISHEERGHALRVSTTNKSPVITTGDEYVMIHSKLTNPKKRATDYKEHRETDLRPGCC</sequence>
<name>A0A6V7GZH9_9HYME</name>
<comment type="caution">
    <text evidence="2">The sequence shown here is derived from an EMBL/GenBank/DDBJ whole genome shotgun (WGS) entry which is preliminary data.</text>
</comment>
<evidence type="ECO:0000313" key="3">
    <source>
        <dbReference type="Proteomes" id="UP000752696"/>
    </source>
</evidence>
<evidence type="ECO:0000313" key="2">
    <source>
        <dbReference type="EMBL" id="CAD1471391.1"/>
    </source>
</evidence>
<dbReference type="EMBL" id="CAJDYZ010004421">
    <property type="protein sequence ID" value="CAD1471391.1"/>
    <property type="molecule type" value="Genomic_DNA"/>
</dbReference>
<keyword evidence="1" id="KW-0732">Signal</keyword>
<evidence type="ECO:0000256" key="1">
    <source>
        <dbReference type="SAM" id="SignalP"/>
    </source>
</evidence>
<proteinExistence type="predicted"/>
<organism evidence="2 3">
    <name type="scientific">Heterotrigona itama</name>
    <dbReference type="NCBI Taxonomy" id="395501"/>
    <lineage>
        <taxon>Eukaryota</taxon>
        <taxon>Metazoa</taxon>
        <taxon>Ecdysozoa</taxon>
        <taxon>Arthropoda</taxon>
        <taxon>Hexapoda</taxon>
        <taxon>Insecta</taxon>
        <taxon>Pterygota</taxon>
        <taxon>Neoptera</taxon>
        <taxon>Endopterygota</taxon>
        <taxon>Hymenoptera</taxon>
        <taxon>Apocrita</taxon>
        <taxon>Aculeata</taxon>
        <taxon>Apoidea</taxon>
        <taxon>Anthophila</taxon>
        <taxon>Apidae</taxon>
        <taxon>Heterotrigona</taxon>
    </lineage>
</organism>
<feature type="signal peptide" evidence="1">
    <location>
        <begin position="1"/>
        <end position="19"/>
    </location>
</feature>
<accession>A0A6V7GZH9</accession>
<feature type="non-terminal residue" evidence="2">
    <location>
        <position position="1"/>
    </location>
</feature>
<protein>
    <submittedName>
        <fullName evidence="2">Uncharacterized protein</fullName>
    </submittedName>
</protein>
<reference evidence="2" key="1">
    <citation type="submission" date="2020-07" db="EMBL/GenBank/DDBJ databases">
        <authorList>
            <person name="Nazaruddin N."/>
        </authorList>
    </citation>
    <scope>NUCLEOTIDE SEQUENCE</scope>
</reference>